<keyword evidence="3" id="KW-1185">Reference proteome</keyword>
<gene>
    <name evidence="2" type="ORF">GB2207_06113</name>
</gene>
<reference evidence="2 3" key="1">
    <citation type="submission" date="2006-03" db="EMBL/GenBank/DDBJ databases">
        <authorList>
            <person name="Giovannoni S.J."/>
            <person name="Cho J.-C."/>
            <person name="Ferriera S."/>
            <person name="Johnson J."/>
            <person name="Kravitz S."/>
            <person name="Halpern A."/>
            <person name="Remington K."/>
            <person name="Beeson K."/>
            <person name="Tran B."/>
            <person name="Rogers Y.-H."/>
            <person name="Friedman R."/>
            <person name="Venter J.C."/>
        </authorList>
    </citation>
    <scope>NUCLEOTIDE SEQUENCE [LARGE SCALE GENOMIC DNA]</scope>
    <source>
        <strain evidence="2 3">HTCC2207</strain>
    </source>
</reference>
<feature type="signal peptide" evidence="1">
    <location>
        <begin position="1"/>
        <end position="21"/>
    </location>
</feature>
<evidence type="ECO:0000313" key="3">
    <source>
        <dbReference type="Proteomes" id="UP000005555"/>
    </source>
</evidence>
<dbReference type="OrthoDB" id="5740611at2"/>
<name>Q1YNT0_9GAMM</name>
<evidence type="ECO:0000313" key="2">
    <source>
        <dbReference type="EMBL" id="EAS45872.1"/>
    </source>
</evidence>
<feature type="chain" id="PRO_5004198118" description="Outer membrane protein beta-barrel domain-containing protein" evidence="1">
    <location>
        <begin position="22"/>
        <end position="247"/>
    </location>
</feature>
<evidence type="ECO:0008006" key="4">
    <source>
        <dbReference type="Google" id="ProtNLM"/>
    </source>
</evidence>
<dbReference type="HOGENOM" id="CLU_1123271_0_0_6"/>
<proteinExistence type="predicted"/>
<dbReference type="AlphaFoldDB" id="Q1YNT0"/>
<sequence length="247" mass="26141">MKIKYFGFLMAAFMAASPSFSQGRSEQSLELVTSYSQAADNIQVDGKSASFKTGGVGIKLRFDTAKLGSFYAVAGGGYLPRQSASFAGIEVSGPADSLFYGVGYSYDFHLSNRLAVSLVADYVSYDISGDLDGEAFALPVTASVDSVVTMFDSSVAMHYAFTRDVAAVIGAGLKHWTLEATADGVLGGGITASTSVTANNTDPQFYLGAEFAIAHVPVGIYYRRAKLNADSSVDLNGIDIRVLLMEF</sequence>
<organism evidence="2 3">
    <name type="scientific">gamma proteobacterium HTCC2207</name>
    <dbReference type="NCBI Taxonomy" id="314287"/>
    <lineage>
        <taxon>Bacteria</taxon>
        <taxon>Pseudomonadati</taxon>
        <taxon>Pseudomonadota</taxon>
        <taxon>Gammaproteobacteria</taxon>
        <taxon>Cellvibrionales</taxon>
        <taxon>Porticoccaceae</taxon>
        <taxon>SAR92 clade</taxon>
    </lineage>
</organism>
<protein>
    <recommendedName>
        <fullName evidence="4">Outer membrane protein beta-barrel domain-containing protein</fullName>
    </recommendedName>
</protein>
<dbReference type="EMBL" id="AAPI01000019">
    <property type="protein sequence ID" value="EAS45872.1"/>
    <property type="molecule type" value="Genomic_DNA"/>
</dbReference>
<comment type="caution">
    <text evidence="2">The sequence shown here is derived from an EMBL/GenBank/DDBJ whole genome shotgun (WGS) entry which is preliminary data.</text>
</comment>
<keyword evidence="1" id="KW-0732">Signal</keyword>
<dbReference type="Proteomes" id="UP000005555">
    <property type="component" value="Unassembled WGS sequence"/>
</dbReference>
<evidence type="ECO:0000256" key="1">
    <source>
        <dbReference type="SAM" id="SignalP"/>
    </source>
</evidence>
<accession>Q1YNT0</accession>
<dbReference type="STRING" id="314287.GB2207_06113"/>